<dbReference type="SUPFAM" id="SSF111369">
    <property type="entry name" value="HlyD-like secretion proteins"/>
    <property type="match status" value="1"/>
</dbReference>
<proteinExistence type="inferred from homology"/>
<dbReference type="Gene3D" id="2.40.50.100">
    <property type="match status" value="1"/>
</dbReference>
<evidence type="ECO:0000259" key="4">
    <source>
        <dbReference type="Pfam" id="PF25989"/>
    </source>
</evidence>
<evidence type="ECO:0000313" key="5">
    <source>
        <dbReference type="EMBL" id="GGN60123.1"/>
    </source>
</evidence>
<feature type="domain" description="YknX-like C-terminal permuted SH3-like" evidence="4">
    <location>
        <begin position="268"/>
        <end position="330"/>
    </location>
</feature>
<gene>
    <name evidence="5" type="ORF">GCM10011349_41340</name>
</gene>
<evidence type="ECO:0000259" key="3">
    <source>
        <dbReference type="Pfam" id="PF25954"/>
    </source>
</evidence>
<protein>
    <submittedName>
        <fullName evidence="5">RND transporter</fullName>
    </submittedName>
</protein>
<sequence length="331" mass="35075">MRKSIVLSAILIVLVAAVAAWFLLGGSSEKVTVTKVARGPAVELVYATGFVDAEHPVTVSSRLTAPVDAVLVREGDRVTQGQPLIRLDASEQQALLAQAQADAHARTLNERRVATLFEQGWVTSAANETARASGQAARAQVSALKARLDQMTVRAGISGVVLKRDVEAGDLASPGKALLELGDPAQARVTATVDERDIVRVQVGQTALLSSDALPGKVIRGHVKEITPGGDPSQRAFRVRIGLTPDADLPFGLTLEVNIVTSEHENALLVPTSAVIDGHVWVVQNGRAEQREVRIGIEGTEKTEVLSGLKAGESIIVHPPEGLEHGDRVRT</sequence>
<dbReference type="InterPro" id="IPR058637">
    <property type="entry name" value="YknX-like_C"/>
</dbReference>
<comment type="similarity">
    <text evidence="1">Belongs to the membrane fusion protein (MFP) (TC 8.A.1) family.</text>
</comment>
<comment type="caution">
    <text evidence="5">The sequence shown here is derived from an EMBL/GenBank/DDBJ whole genome shotgun (WGS) entry which is preliminary data.</text>
</comment>
<dbReference type="Gene3D" id="2.40.420.20">
    <property type="match status" value="1"/>
</dbReference>
<name>A0ABQ2JYK9_9SPHN</name>
<reference evidence="6" key="1">
    <citation type="journal article" date="2019" name="Int. J. Syst. Evol. Microbiol.">
        <title>The Global Catalogue of Microorganisms (GCM) 10K type strain sequencing project: providing services to taxonomists for standard genome sequencing and annotation.</title>
        <authorList>
            <consortium name="The Broad Institute Genomics Platform"/>
            <consortium name="The Broad Institute Genome Sequencing Center for Infectious Disease"/>
            <person name="Wu L."/>
            <person name="Ma J."/>
        </authorList>
    </citation>
    <scope>NUCLEOTIDE SEQUENCE [LARGE SCALE GENOMIC DNA]</scope>
    <source>
        <strain evidence="6">CGMCC 1.6784</strain>
    </source>
</reference>
<dbReference type="Pfam" id="PF25954">
    <property type="entry name" value="Beta-barrel_RND_2"/>
    <property type="match status" value="1"/>
</dbReference>
<dbReference type="PANTHER" id="PTHR30469">
    <property type="entry name" value="MULTIDRUG RESISTANCE PROTEIN MDTA"/>
    <property type="match status" value="1"/>
</dbReference>
<organism evidence="5 6">
    <name type="scientific">Novosphingobium indicum</name>
    <dbReference type="NCBI Taxonomy" id="462949"/>
    <lineage>
        <taxon>Bacteria</taxon>
        <taxon>Pseudomonadati</taxon>
        <taxon>Pseudomonadota</taxon>
        <taxon>Alphaproteobacteria</taxon>
        <taxon>Sphingomonadales</taxon>
        <taxon>Sphingomonadaceae</taxon>
        <taxon>Novosphingobium</taxon>
    </lineage>
</organism>
<evidence type="ECO:0000256" key="1">
    <source>
        <dbReference type="ARBA" id="ARBA00009477"/>
    </source>
</evidence>
<dbReference type="PANTHER" id="PTHR30469:SF15">
    <property type="entry name" value="HLYD FAMILY OF SECRETION PROTEINS"/>
    <property type="match status" value="1"/>
</dbReference>
<keyword evidence="6" id="KW-1185">Reference proteome</keyword>
<evidence type="ECO:0000259" key="2">
    <source>
        <dbReference type="Pfam" id="PF25917"/>
    </source>
</evidence>
<dbReference type="InterPro" id="IPR058625">
    <property type="entry name" value="MdtA-like_BSH"/>
</dbReference>
<dbReference type="RefSeq" id="WP_188822879.1">
    <property type="nucleotide sequence ID" value="NZ_BMLK01000029.1"/>
</dbReference>
<feature type="domain" description="CusB-like beta-barrel" evidence="3">
    <location>
        <begin position="189"/>
        <end position="261"/>
    </location>
</feature>
<dbReference type="InterPro" id="IPR058792">
    <property type="entry name" value="Beta-barrel_RND_2"/>
</dbReference>
<dbReference type="Pfam" id="PF25917">
    <property type="entry name" value="BSH_RND"/>
    <property type="match status" value="1"/>
</dbReference>
<dbReference type="EMBL" id="BMLK01000029">
    <property type="protein sequence ID" value="GGN60123.1"/>
    <property type="molecule type" value="Genomic_DNA"/>
</dbReference>
<evidence type="ECO:0000313" key="6">
    <source>
        <dbReference type="Proteomes" id="UP000605099"/>
    </source>
</evidence>
<feature type="domain" description="Multidrug resistance protein MdtA-like barrel-sandwich hybrid" evidence="2">
    <location>
        <begin position="57"/>
        <end position="177"/>
    </location>
</feature>
<accession>A0ABQ2JYK9</accession>
<dbReference type="Proteomes" id="UP000605099">
    <property type="component" value="Unassembled WGS sequence"/>
</dbReference>
<dbReference type="NCBIfam" id="TIGR01730">
    <property type="entry name" value="RND_mfp"/>
    <property type="match status" value="1"/>
</dbReference>
<dbReference type="InterPro" id="IPR006143">
    <property type="entry name" value="RND_pump_MFP"/>
</dbReference>
<dbReference type="Gene3D" id="2.40.30.170">
    <property type="match status" value="1"/>
</dbReference>
<dbReference type="Pfam" id="PF25989">
    <property type="entry name" value="YknX_C"/>
    <property type="match status" value="1"/>
</dbReference>